<dbReference type="InterPro" id="IPR035903">
    <property type="entry name" value="HesB-like_dom_sf"/>
</dbReference>
<dbReference type="InterPro" id="IPR000361">
    <property type="entry name" value="ATAP_core_dom"/>
</dbReference>
<dbReference type="RefSeq" id="WP_246437514.1">
    <property type="nucleotide sequence ID" value="NZ_JACHIG010000001.1"/>
</dbReference>
<sequence length="158" mass="17062">MKLDKVYGGERSLYSHTRLLPWTPDGDLQSPCFSAIWLLLPFVLPRMISLTSSAIDHLKSLIAEKQAAPGTGLRLSVEKGGCAGFQYVMALDQSREGDAVHEQEGVSVIIGPDSIGFLRGCEIDYVDSLADSGFKLNNPNAARSCGCGTSFEPQPTEK</sequence>
<dbReference type="PANTHER" id="PTHR43011:SF1">
    <property type="entry name" value="IRON-SULFUR CLUSTER ASSEMBLY 2 HOMOLOG, MITOCHONDRIAL"/>
    <property type="match status" value="1"/>
</dbReference>
<evidence type="ECO:0000259" key="1">
    <source>
        <dbReference type="Pfam" id="PF01521"/>
    </source>
</evidence>
<comment type="caution">
    <text evidence="2">The sequence shown here is derived from an EMBL/GenBank/DDBJ whole genome shotgun (WGS) entry which is preliminary data.</text>
</comment>
<proteinExistence type="predicted"/>
<accession>A0A7W7Y7A3</accession>
<organism evidence="2 3">
    <name type="scientific">Prosthecobacter vanneervenii</name>
    <dbReference type="NCBI Taxonomy" id="48466"/>
    <lineage>
        <taxon>Bacteria</taxon>
        <taxon>Pseudomonadati</taxon>
        <taxon>Verrucomicrobiota</taxon>
        <taxon>Verrucomicrobiia</taxon>
        <taxon>Verrucomicrobiales</taxon>
        <taxon>Verrucomicrobiaceae</taxon>
        <taxon>Prosthecobacter</taxon>
    </lineage>
</organism>
<dbReference type="SUPFAM" id="SSF89360">
    <property type="entry name" value="HesB-like domain"/>
    <property type="match status" value="1"/>
</dbReference>
<dbReference type="GO" id="GO:0051537">
    <property type="term" value="F:2 iron, 2 sulfur cluster binding"/>
    <property type="evidence" value="ECO:0007669"/>
    <property type="project" value="TreeGrafter"/>
</dbReference>
<dbReference type="InterPro" id="IPR017870">
    <property type="entry name" value="FeS_cluster_insertion_CS"/>
</dbReference>
<dbReference type="InterPro" id="IPR016092">
    <property type="entry name" value="ATAP"/>
</dbReference>
<name>A0A7W7Y7A3_9BACT</name>
<dbReference type="GO" id="GO:0051539">
    <property type="term" value="F:4 iron, 4 sulfur cluster binding"/>
    <property type="evidence" value="ECO:0007669"/>
    <property type="project" value="TreeGrafter"/>
</dbReference>
<dbReference type="NCBIfam" id="TIGR00049">
    <property type="entry name" value="iron-sulfur cluster assembly accessory protein"/>
    <property type="match status" value="1"/>
</dbReference>
<dbReference type="EMBL" id="JACHIG010000001">
    <property type="protein sequence ID" value="MBB5030939.1"/>
    <property type="molecule type" value="Genomic_DNA"/>
</dbReference>
<dbReference type="Gene3D" id="2.60.300.12">
    <property type="entry name" value="HesB-like domain"/>
    <property type="match status" value="1"/>
</dbReference>
<reference evidence="2 3" key="1">
    <citation type="submission" date="2020-08" db="EMBL/GenBank/DDBJ databases">
        <title>Genomic Encyclopedia of Type Strains, Phase IV (KMG-IV): sequencing the most valuable type-strain genomes for metagenomic binning, comparative biology and taxonomic classification.</title>
        <authorList>
            <person name="Goeker M."/>
        </authorList>
    </citation>
    <scope>NUCLEOTIDE SEQUENCE [LARGE SCALE GENOMIC DNA]</scope>
    <source>
        <strain evidence="2 3">DSM 12252</strain>
    </source>
</reference>
<dbReference type="Pfam" id="PF01521">
    <property type="entry name" value="Fe-S_biosyn"/>
    <property type="match status" value="1"/>
</dbReference>
<protein>
    <submittedName>
        <fullName evidence="2">Iron-sulfur cluster assembly protein</fullName>
    </submittedName>
</protein>
<dbReference type="GO" id="GO:0016226">
    <property type="term" value="P:iron-sulfur cluster assembly"/>
    <property type="evidence" value="ECO:0007669"/>
    <property type="project" value="InterPro"/>
</dbReference>
<keyword evidence="3" id="KW-1185">Reference proteome</keyword>
<dbReference type="AlphaFoldDB" id="A0A7W7Y7A3"/>
<gene>
    <name evidence="2" type="ORF">HNQ65_000493</name>
</gene>
<evidence type="ECO:0000313" key="2">
    <source>
        <dbReference type="EMBL" id="MBB5030939.1"/>
    </source>
</evidence>
<dbReference type="PROSITE" id="PS01152">
    <property type="entry name" value="HESB"/>
    <property type="match status" value="1"/>
</dbReference>
<dbReference type="GO" id="GO:0005506">
    <property type="term" value="F:iron ion binding"/>
    <property type="evidence" value="ECO:0007669"/>
    <property type="project" value="TreeGrafter"/>
</dbReference>
<evidence type="ECO:0000313" key="3">
    <source>
        <dbReference type="Proteomes" id="UP000590740"/>
    </source>
</evidence>
<feature type="domain" description="Core" evidence="1">
    <location>
        <begin position="48"/>
        <end position="148"/>
    </location>
</feature>
<dbReference type="PANTHER" id="PTHR43011">
    <property type="entry name" value="IRON-SULFUR CLUSTER ASSEMBLY 2 HOMOLOG, MITOCHONDRIAL"/>
    <property type="match status" value="1"/>
</dbReference>
<dbReference type="Proteomes" id="UP000590740">
    <property type="component" value="Unassembled WGS sequence"/>
</dbReference>